<dbReference type="SUPFAM" id="SSF103473">
    <property type="entry name" value="MFS general substrate transporter"/>
    <property type="match status" value="1"/>
</dbReference>
<dbReference type="PROSITE" id="PS50850">
    <property type="entry name" value="MFS"/>
    <property type="match status" value="1"/>
</dbReference>
<name>A0A6P7F793_DIAVI</name>
<protein>
    <submittedName>
        <fullName evidence="9">Inorganic phosphate cotransporter isoform X1</fullName>
    </submittedName>
</protein>
<evidence type="ECO:0000313" key="7">
    <source>
        <dbReference type="EnsemblMetazoa" id="XP_028130717.1"/>
    </source>
</evidence>
<keyword evidence="3 5" id="KW-1133">Transmembrane helix</keyword>
<sequence>MDKMTPKKTAEVRRVDKGPAFGVRHIQVIFMFFLYLLMYGTRYSFSVALVAMTQRTTPNPEIQVYNWTNTGILLSTFFWGYVIPQIPIGILGTKFGTKYFLLAAVFMNSMASLWIPTMAEKIGIEGVAVCRVIQGFAQGLVIPSVHGLLGKWAPTNERSSLYGITVVGSILGTIAGLSSTGFICASWAGWPLSFYILPSLGIFWMVLYYFYGAGCPADHSSITEAEKTYIENSLHSQNMRNVAIPYRAIFTSVPFLATVFMYLCSGWGFAIFFTELPIYMNKVMHFDIRSNGVLSSLPHVCNMCVGMTIALVSDKMISKNYLSVGATRKIMSSTGSIGCAILLFVLAFMPTTYRALSVVVLMLAASFRSLNGAGFNINHLDLAPNFGSTLMGFTNTAGELLSLATPIAIQFMVPDESNQYLWRRVFFTAVGLYTFSTIVFVIFASGERQWWNYIEKVPEDEEQHFTDRKIEEERLS</sequence>
<dbReference type="KEGG" id="dvv:114326522"/>
<keyword evidence="8" id="KW-1185">Reference proteome</keyword>
<evidence type="ECO:0000256" key="3">
    <source>
        <dbReference type="ARBA" id="ARBA00022989"/>
    </source>
</evidence>
<organism evidence="9">
    <name type="scientific">Diabrotica virgifera virgifera</name>
    <name type="common">western corn rootworm</name>
    <dbReference type="NCBI Taxonomy" id="50390"/>
    <lineage>
        <taxon>Eukaryota</taxon>
        <taxon>Metazoa</taxon>
        <taxon>Ecdysozoa</taxon>
        <taxon>Arthropoda</taxon>
        <taxon>Hexapoda</taxon>
        <taxon>Insecta</taxon>
        <taxon>Pterygota</taxon>
        <taxon>Neoptera</taxon>
        <taxon>Endopterygota</taxon>
        <taxon>Coleoptera</taxon>
        <taxon>Polyphaga</taxon>
        <taxon>Cucujiformia</taxon>
        <taxon>Chrysomeloidea</taxon>
        <taxon>Chrysomelidae</taxon>
        <taxon>Galerucinae</taxon>
        <taxon>Diabroticina</taxon>
        <taxon>Diabroticites</taxon>
        <taxon>Diabrotica</taxon>
    </lineage>
</organism>
<dbReference type="PANTHER" id="PTHR11662:SF280">
    <property type="entry name" value="FI21844P1-RELATED"/>
    <property type="match status" value="1"/>
</dbReference>
<reference evidence="9" key="1">
    <citation type="submission" date="2025-04" db="UniProtKB">
        <authorList>
            <consortium name="RefSeq"/>
        </authorList>
    </citation>
    <scope>IDENTIFICATION</scope>
    <source>
        <tissue evidence="9">Whole insect</tissue>
    </source>
</reference>
<dbReference type="AlphaFoldDB" id="A0A6P7F793"/>
<reference evidence="7" key="2">
    <citation type="submission" date="2025-05" db="UniProtKB">
        <authorList>
            <consortium name="EnsemblMetazoa"/>
        </authorList>
    </citation>
    <scope>IDENTIFICATION</scope>
</reference>
<feature type="transmembrane region" description="Helical" evidence="5">
    <location>
        <begin position="161"/>
        <end position="188"/>
    </location>
</feature>
<feature type="transmembrane region" description="Helical" evidence="5">
    <location>
        <begin position="293"/>
        <end position="312"/>
    </location>
</feature>
<dbReference type="InterPro" id="IPR020846">
    <property type="entry name" value="MFS_dom"/>
</dbReference>
<evidence type="ECO:0000256" key="1">
    <source>
        <dbReference type="ARBA" id="ARBA00004141"/>
    </source>
</evidence>
<dbReference type="Proteomes" id="UP001652700">
    <property type="component" value="Unplaced"/>
</dbReference>
<accession>A0A6P7F793</accession>
<feature type="transmembrane region" description="Helical" evidence="5">
    <location>
        <begin position="99"/>
        <end position="119"/>
    </location>
</feature>
<dbReference type="GeneID" id="114326522"/>
<evidence type="ECO:0000256" key="5">
    <source>
        <dbReference type="SAM" id="Phobius"/>
    </source>
</evidence>
<feature type="transmembrane region" description="Helical" evidence="5">
    <location>
        <begin position="425"/>
        <end position="446"/>
    </location>
</feature>
<comment type="subcellular location">
    <subcellularLocation>
        <location evidence="1">Membrane</location>
        <topology evidence="1">Multi-pass membrane protein</topology>
    </subcellularLocation>
</comment>
<dbReference type="InterPro" id="IPR036259">
    <property type="entry name" value="MFS_trans_sf"/>
</dbReference>
<evidence type="ECO:0000256" key="2">
    <source>
        <dbReference type="ARBA" id="ARBA00022692"/>
    </source>
</evidence>
<feature type="transmembrane region" description="Helical" evidence="5">
    <location>
        <begin position="131"/>
        <end position="149"/>
    </location>
</feature>
<feature type="transmembrane region" description="Helical" evidence="5">
    <location>
        <begin position="333"/>
        <end position="349"/>
    </location>
</feature>
<dbReference type="InterPro" id="IPR011701">
    <property type="entry name" value="MFS"/>
</dbReference>
<feature type="domain" description="Major facilitator superfamily (MFS) profile" evidence="6">
    <location>
        <begin position="27"/>
        <end position="449"/>
    </location>
</feature>
<evidence type="ECO:0000259" key="6">
    <source>
        <dbReference type="PROSITE" id="PS50850"/>
    </source>
</evidence>
<gene>
    <name evidence="9" type="primary">LOC114326522</name>
</gene>
<dbReference type="Gene3D" id="1.20.1250.20">
    <property type="entry name" value="MFS general substrate transporter like domains"/>
    <property type="match status" value="2"/>
</dbReference>
<dbReference type="FunFam" id="1.20.1250.20:FF:000532">
    <property type="entry name" value="SLC (SoLute Carrier) homolog"/>
    <property type="match status" value="1"/>
</dbReference>
<dbReference type="InParanoid" id="A0A6P7F793"/>
<feature type="transmembrane region" description="Helical" evidence="5">
    <location>
        <begin position="248"/>
        <end position="273"/>
    </location>
</feature>
<keyword evidence="4 5" id="KW-0472">Membrane</keyword>
<dbReference type="GO" id="GO:0022857">
    <property type="term" value="F:transmembrane transporter activity"/>
    <property type="evidence" value="ECO:0007669"/>
    <property type="project" value="InterPro"/>
</dbReference>
<evidence type="ECO:0000313" key="9">
    <source>
        <dbReference type="RefSeq" id="XP_028130717.1"/>
    </source>
</evidence>
<evidence type="ECO:0000256" key="4">
    <source>
        <dbReference type="ARBA" id="ARBA00023136"/>
    </source>
</evidence>
<dbReference type="OrthoDB" id="2985014at2759"/>
<dbReference type="EnsemblMetazoa" id="XM_028274916.2">
    <property type="protein sequence ID" value="XP_028130717.1"/>
    <property type="gene ID" value="LOC114326522"/>
</dbReference>
<dbReference type="Pfam" id="PF07690">
    <property type="entry name" value="MFS_1"/>
    <property type="match status" value="1"/>
</dbReference>
<proteinExistence type="predicted"/>
<keyword evidence="2 5" id="KW-0812">Transmembrane</keyword>
<dbReference type="GO" id="GO:0006820">
    <property type="term" value="P:monoatomic anion transport"/>
    <property type="evidence" value="ECO:0007669"/>
    <property type="project" value="TreeGrafter"/>
</dbReference>
<feature type="transmembrane region" description="Helical" evidence="5">
    <location>
        <begin position="21"/>
        <end position="40"/>
    </location>
</feature>
<dbReference type="GO" id="GO:0016020">
    <property type="term" value="C:membrane"/>
    <property type="evidence" value="ECO:0007669"/>
    <property type="project" value="UniProtKB-SubCell"/>
</dbReference>
<dbReference type="InterPro" id="IPR050382">
    <property type="entry name" value="MFS_Na/Anion_cotransporter"/>
</dbReference>
<feature type="transmembrane region" description="Helical" evidence="5">
    <location>
        <begin position="194"/>
        <end position="211"/>
    </location>
</feature>
<dbReference type="RefSeq" id="XP_028130717.1">
    <property type="nucleotide sequence ID" value="XM_028274916.1"/>
</dbReference>
<dbReference type="PANTHER" id="PTHR11662">
    <property type="entry name" value="SOLUTE CARRIER FAMILY 17"/>
    <property type="match status" value="1"/>
</dbReference>
<evidence type="ECO:0000313" key="8">
    <source>
        <dbReference type="Proteomes" id="UP001652700"/>
    </source>
</evidence>
<feature type="transmembrane region" description="Helical" evidence="5">
    <location>
        <begin position="72"/>
        <end position="92"/>
    </location>
</feature>